<protein>
    <recommendedName>
        <fullName evidence="8">CHCH domain-containing protein</fullName>
    </recommendedName>
</protein>
<organism evidence="3 6">
    <name type="scientific">Plasmodium chabaudi chabaudi</name>
    <dbReference type="NCBI Taxonomy" id="31271"/>
    <lineage>
        <taxon>Eukaryota</taxon>
        <taxon>Sar</taxon>
        <taxon>Alveolata</taxon>
        <taxon>Apicomplexa</taxon>
        <taxon>Aconoidasida</taxon>
        <taxon>Haemosporida</taxon>
        <taxon>Plasmodiidae</taxon>
        <taxon>Plasmodium</taxon>
        <taxon>Plasmodium (Vinckeia)</taxon>
    </lineage>
</organism>
<reference evidence="4" key="2">
    <citation type="submission" date="2014-05" db="EMBL/GenBank/DDBJ databases">
        <authorList>
            <person name="Aslett M.A."/>
            <person name="De Silva N."/>
        </authorList>
    </citation>
    <scope>NUCLEOTIDE SEQUENCE</scope>
    <source>
        <strain evidence="4">AS</strain>
    </source>
</reference>
<evidence type="ECO:0008006" key="8">
    <source>
        <dbReference type="Google" id="ProtNLM"/>
    </source>
</evidence>
<dbReference type="KEGG" id="pcb:PCHAS_1451800"/>
<gene>
    <name evidence="2" type="ORF">PCHAJ_000468300</name>
    <name evidence="4" type="ORF">PCHAS_1451800</name>
    <name evidence="3" type="ORF">PCHCB_000473600</name>
</gene>
<dbReference type="Proteomes" id="UP000071118">
    <property type="component" value="Chromosome 14"/>
</dbReference>
<dbReference type="EMBL" id="LK022891">
    <property type="protein sequence ID" value="VTZ71193.1"/>
    <property type="molecule type" value="Genomic_DNA"/>
</dbReference>
<feature type="region of interest" description="Disordered" evidence="1">
    <location>
        <begin position="1"/>
        <end position="40"/>
    </location>
</feature>
<name>A0A077TTJ5_PLACU</name>
<dbReference type="RefSeq" id="XP_016655033.1">
    <property type="nucleotide sequence ID" value="XM_016799789.1"/>
</dbReference>
<dbReference type="AlphaFoldDB" id="A0A077TTJ5"/>
<evidence type="ECO:0000313" key="2">
    <source>
        <dbReference type="EMBL" id="SCM26728.1"/>
    </source>
</evidence>
<dbReference type="GO" id="GO:0005739">
    <property type="term" value="C:mitochondrion"/>
    <property type="evidence" value="ECO:0007669"/>
    <property type="project" value="TreeGrafter"/>
</dbReference>
<dbReference type="PANTHER" id="PTHR13523">
    <property type="entry name" value="COILED-COIL-HELIX-COILED-COIL-HELIX DOMAIN CONTAINING 2/NUR77"/>
    <property type="match status" value="1"/>
</dbReference>
<dbReference type="PANTHER" id="PTHR13523:SF2">
    <property type="entry name" value="COILED-COIL-HELIX-COILED-COIL-HELIX DOMAIN CONTAINING 2, ISOFORM A-RELATED"/>
    <property type="match status" value="1"/>
</dbReference>
<dbReference type="InterPro" id="IPR055304">
    <property type="entry name" value="CHCHD2/10-like"/>
</dbReference>
<reference evidence="4 5" key="1">
    <citation type="journal article" date="2014" name="BMC Biol.">
        <title>A comprehensive evaluation of rodent malaria parasite genomes and gene expression.</title>
        <authorList>
            <person name="Otto T.D."/>
            <person name="Bohme U."/>
            <person name="Jackson A.P."/>
            <person name="Hunt M."/>
            <person name="Franke-Fayard B."/>
            <person name="Hoeijmakers W.A."/>
            <person name="Religa A.A."/>
            <person name="Robertson L."/>
            <person name="Sanders M."/>
            <person name="Ogun S.A."/>
            <person name="Cunningham D."/>
            <person name="Erhart A."/>
            <person name="Billker O."/>
            <person name="Khan S.M."/>
            <person name="Stunnenberg H.G."/>
            <person name="Langhorne J."/>
            <person name="Holder A.A."/>
            <person name="Waters A.P."/>
            <person name="Newbold C.I."/>
            <person name="Pain A."/>
            <person name="Berriman M."/>
            <person name="Janse C.J."/>
        </authorList>
    </citation>
    <scope>NUCLEOTIDE SEQUENCE [LARGE SCALE GENOMIC DNA]</scope>
    <source>
        <strain evidence="4 5">AS</strain>
    </source>
</reference>
<dbReference type="VEuPathDB" id="PlasmoDB:PCHAS_1451800"/>
<keyword evidence="5" id="KW-1185">Reference proteome</keyword>
<proteinExistence type="predicted"/>
<dbReference type="OrthoDB" id="1106148at2759"/>
<dbReference type="GO" id="GO:0007005">
    <property type="term" value="P:mitochondrion organization"/>
    <property type="evidence" value="ECO:0007669"/>
    <property type="project" value="InterPro"/>
</dbReference>
<sequence length="148" mass="15870">MGRSSKRRSGGLSTRSAFLKPSSSNGLGRGNNTSAQNYAGGNIMQPQQKSGGFISNMMGTVANGMASGVGFGVAQRAVDSILGPRHIEVSHPNNNAQLNQVGAMNMERNNDFKCKTFRDELNQCMMSHSDISLCQNYADSLKSCQQSM</sequence>
<dbReference type="EMBL" id="LT608180">
    <property type="protein sequence ID" value="SCM26728.1"/>
    <property type="molecule type" value="Genomic_DNA"/>
</dbReference>
<evidence type="ECO:0000256" key="1">
    <source>
        <dbReference type="SAM" id="MobiDB-lite"/>
    </source>
</evidence>
<reference evidence="6 7" key="3">
    <citation type="submission" date="2016-08" db="EMBL/GenBank/DDBJ databases">
        <authorList>
            <consortium name="Pathogen Informatics"/>
        </authorList>
    </citation>
    <scope>NUCLEOTIDE SEQUENCE [LARGE SCALE GENOMIC DNA]</scope>
    <source>
        <strain evidence="2 7">AJ</strain>
        <strain evidence="4">AS</strain>
        <strain evidence="3 6">CB</strain>
    </source>
</reference>
<accession>A0A077TTJ5</accession>
<feature type="compositionally biased region" description="Polar residues" evidence="1">
    <location>
        <begin position="21"/>
        <end position="40"/>
    </location>
</feature>
<dbReference type="Proteomes" id="UP000507163">
    <property type="component" value="Chromosome 14"/>
</dbReference>
<dbReference type="GeneID" id="3499357"/>
<evidence type="ECO:0000313" key="6">
    <source>
        <dbReference type="Proteomes" id="UP000195489"/>
    </source>
</evidence>
<evidence type="ECO:0000313" key="4">
    <source>
        <dbReference type="EMBL" id="VTZ71193.1"/>
    </source>
</evidence>
<evidence type="ECO:0000313" key="7">
    <source>
        <dbReference type="Proteomes" id="UP000507163"/>
    </source>
</evidence>
<dbReference type="GO" id="GO:0005634">
    <property type="term" value="C:nucleus"/>
    <property type="evidence" value="ECO:0007669"/>
    <property type="project" value="TreeGrafter"/>
</dbReference>
<dbReference type="EMBL" id="LT608166">
    <property type="protein sequence ID" value="SCN63474.1"/>
    <property type="molecule type" value="Genomic_DNA"/>
</dbReference>
<evidence type="ECO:0000313" key="5">
    <source>
        <dbReference type="Proteomes" id="UP000071118"/>
    </source>
</evidence>
<dbReference type="Proteomes" id="UP000195489">
    <property type="component" value="Chromosome 14"/>
</dbReference>
<evidence type="ECO:0000313" key="3">
    <source>
        <dbReference type="EMBL" id="SCN63474.1"/>
    </source>
</evidence>